<evidence type="ECO:0000313" key="2">
    <source>
        <dbReference type="Proteomes" id="UP000000496"/>
    </source>
</evidence>
<proteinExistence type="predicted"/>
<dbReference type="EMBL" id="FR872582">
    <property type="protein sequence ID" value="CCB88036.1"/>
    <property type="molecule type" value="Genomic_DNA"/>
</dbReference>
<dbReference type="eggNOG" id="ENOG502ZWGH">
    <property type="taxonomic scope" value="Bacteria"/>
</dbReference>
<evidence type="ECO:0000313" key="1">
    <source>
        <dbReference type="EMBL" id="CCB88036.1"/>
    </source>
</evidence>
<dbReference type="AlphaFoldDB" id="F8L5E1"/>
<dbReference type="HOGENOM" id="CLU_1980081_0_0_0"/>
<dbReference type="STRING" id="331113.SNE_A01590"/>
<name>F8L5E1_SIMNZ</name>
<protein>
    <submittedName>
        <fullName evidence="1">Uncharacterized protein</fullName>
    </submittedName>
</protein>
<sequence length="130" mass="14943">MNFLSYTAYFHDGSLIDIKHVGDCIGLILESSEIDPSALQEAIILSKKNTMKGELCIMNVKKIFINDDPIHDHLKMKYPDAEILNLEVCDTKVSLLVEWKNSPPKGQPNDVSHIEIEAEEIYWRKMKNFH</sequence>
<dbReference type="RefSeq" id="WP_013942503.1">
    <property type="nucleotide sequence ID" value="NC_015713.1"/>
</dbReference>
<dbReference type="Proteomes" id="UP000000496">
    <property type="component" value="Chromosome gsn.131"/>
</dbReference>
<gene>
    <name evidence="1" type="ordered locus">SNE_A01590</name>
</gene>
<reference key="1">
    <citation type="journal article" date="2011" name="Mol. Biol. Evol.">
        <title>Unity in variety -- the pan-genome of the Chlamydiae.</title>
        <authorList>
            <person name="Collingro A."/>
            <person name="Tischler P."/>
            <person name="Weinmaier T."/>
            <person name="Penz T."/>
            <person name="Heinz E."/>
            <person name="Brunham R.C."/>
            <person name="Read T.D."/>
            <person name="Bavoil P.M."/>
            <person name="Sachse K."/>
            <person name="Kahane S."/>
            <person name="Friedman M.G."/>
            <person name="Rattei T."/>
            <person name="Myers G.S.A."/>
            <person name="Horn M."/>
        </authorList>
    </citation>
    <scope>NUCLEOTIDE SEQUENCE</scope>
    <source>
        <strain>Z</strain>
    </source>
</reference>
<organism evidence="1 2">
    <name type="scientific">Simkania negevensis (strain ATCC VR-1471 / DSM 27360 / Z)</name>
    <dbReference type="NCBI Taxonomy" id="331113"/>
    <lineage>
        <taxon>Bacteria</taxon>
        <taxon>Pseudomonadati</taxon>
        <taxon>Chlamydiota</taxon>
        <taxon>Chlamydiia</taxon>
        <taxon>Parachlamydiales</taxon>
        <taxon>Simkaniaceae</taxon>
        <taxon>Simkania</taxon>
    </lineage>
</organism>
<keyword evidence="2" id="KW-1185">Reference proteome</keyword>
<accession>F8L5E1</accession>
<reference evidence="1 2" key="2">
    <citation type="journal article" date="2011" name="Mol. Biol. Evol.">
        <title>Unity in variety--the pan-genome of the Chlamydiae.</title>
        <authorList>
            <person name="Collingro A."/>
            <person name="Tischler P."/>
            <person name="Weinmaier T."/>
            <person name="Penz T."/>
            <person name="Heinz E."/>
            <person name="Brunham R.C."/>
            <person name="Read T.D."/>
            <person name="Bavoil P.M."/>
            <person name="Sachse K."/>
            <person name="Kahane S."/>
            <person name="Friedman M.G."/>
            <person name="Rattei T."/>
            <person name="Myers G.S."/>
            <person name="Horn M."/>
        </authorList>
    </citation>
    <scope>NUCLEOTIDE SEQUENCE [LARGE SCALE GENOMIC DNA]</scope>
    <source>
        <strain evidence="2">ATCC VR-1471 / Z</strain>
    </source>
</reference>
<dbReference type="KEGG" id="sng:SNE_A01590"/>
<dbReference type="OrthoDB" id="21508at2"/>